<dbReference type="eggNOG" id="KOG0417">
    <property type="taxonomic scope" value="Eukaryota"/>
</dbReference>
<keyword evidence="5" id="KW-0175">Coiled coil</keyword>
<dbReference type="EMBL" id="AMGX01000020">
    <property type="protein sequence ID" value="EXJ66436.1"/>
    <property type="molecule type" value="Genomic_DNA"/>
</dbReference>
<evidence type="ECO:0000256" key="5">
    <source>
        <dbReference type="SAM" id="Coils"/>
    </source>
</evidence>
<evidence type="ECO:0000313" key="8">
    <source>
        <dbReference type="Proteomes" id="UP000019471"/>
    </source>
</evidence>
<evidence type="ECO:0000256" key="2">
    <source>
        <dbReference type="ARBA" id="ARBA00023125"/>
    </source>
</evidence>
<name>W9WP65_9EURO</name>
<dbReference type="RefSeq" id="XP_007749354.1">
    <property type="nucleotide sequence ID" value="XM_007751164.1"/>
</dbReference>
<gene>
    <name evidence="7" type="ORF">A1O5_10588</name>
</gene>
<dbReference type="SMART" id="SM00212">
    <property type="entry name" value="UBCc"/>
    <property type="match status" value="1"/>
</dbReference>
<dbReference type="OrthoDB" id="20872at2759"/>
<evidence type="ECO:0000256" key="3">
    <source>
        <dbReference type="ARBA" id="ARBA00023163"/>
    </source>
</evidence>
<evidence type="ECO:0000256" key="4">
    <source>
        <dbReference type="ARBA" id="ARBA00023242"/>
    </source>
</evidence>
<dbReference type="PANTHER" id="PTHR24068">
    <property type="entry name" value="UBIQUITIN-CONJUGATING ENZYME E2"/>
    <property type="match status" value="1"/>
</dbReference>
<keyword evidence="3" id="KW-0804">Transcription</keyword>
<reference evidence="7 8" key="1">
    <citation type="submission" date="2013-03" db="EMBL/GenBank/DDBJ databases">
        <title>The Genome Sequence of Cladophialophora psammophila CBS 110553.</title>
        <authorList>
            <consortium name="The Broad Institute Genomics Platform"/>
            <person name="Cuomo C."/>
            <person name="de Hoog S."/>
            <person name="Gorbushina A."/>
            <person name="Walker B."/>
            <person name="Young S.K."/>
            <person name="Zeng Q."/>
            <person name="Gargeya S."/>
            <person name="Fitzgerald M."/>
            <person name="Haas B."/>
            <person name="Abouelleil A."/>
            <person name="Allen A.W."/>
            <person name="Alvarado L."/>
            <person name="Arachchi H.M."/>
            <person name="Berlin A.M."/>
            <person name="Chapman S.B."/>
            <person name="Gainer-Dewar J."/>
            <person name="Goldberg J."/>
            <person name="Griggs A."/>
            <person name="Gujja S."/>
            <person name="Hansen M."/>
            <person name="Howarth C."/>
            <person name="Imamovic A."/>
            <person name="Ireland A."/>
            <person name="Larimer J."/>
            <person name="McCowan C."/>
            <person name="Murphy C."/>
            <person name="Pearson M."/>
            <person name="Poon T.W."/>
            <person name="Priest M."/>
            <person name="Roberts A."/>
            <person name="Saif S."/>
            <person name="Shea T."/>
            <person name="Sisk P."/>
            <person name="Sykes S."/>
            <person name="Wortman J."/>
            <person name="Nusbaum C."/>
            <person name="Birren B."/>
        </authorList>
    </citation>
    <scope>NUCLEOTIDE SEQUENCE [LARGE SCALE GENOMIC DNA]</scope>
    <source>
        <strain evidence="7 8">CBS 110553</strain>
    </source>
</reference>
<dbReference type="InterPro" id="IPR001138">
    <property type="entry name" value="Zn2Cys6_DnaBD"/>
</dbReference>
<keyword evidence="2" id="KW-0238">DNA-binding</keyword>
<dbReference type="GeneID" id="19195281"/>
<accession>W9WP65</accession>
<feature type="coiled-coil region" evidence="5">
    <location>
        <begin position="180"/>
        <end position="207"/>
    </location>
</feature>
<sequence>MSGIGEGIAGLAFGAASLAALFTTCIEFFDVVVAGKHFSEEYEQLCALFSLQRVRFVLWGESVGLVPSLQNGRCLRFNKSLERPDIRPEIERILLNIKSILDEAGRVDERYGLRAEASRGIEVSVSRGMSVFKTSFDRFKNRIRTHQKETSAWKVTRWAIHDSRKFEAMIDRLGKYVDGLESITQSLGLLEEQRARLRAEIDTISDVESLRLLRDASSNQASCQNDVSSAASLRLISVTESSAKRNAPASSIVLSDTTTSFVTAHSGPSATGGNVLSSHLHIPGSWPASVKLNMVVLPGGELQRKRESCEECTHERYPCIEDRSYNKPCARCMQTNRECSFLRNTLQRTGELPHLTLNEDELQQQRLASRVEEIPQNQRVLRGVCAKSPLNRHQSFEEGDADYGKKLVEVKAHDDSYWLSHAGKILGQANSSSSAAKRMFMEIRNIRASKVPFISATPLGNRLDRVLASIEGPPETPYEGGIFWITVRLSENDPSAPPMMRFHTKIYHPNISPHGNICADYKEHWSRPFLTHSPVKHRDGVWYPPKPSGAQWTLGALLVAMCALLASPNIDDPLVPEIAQKYIEDYDGYCANARLYTERFATDNRPDEKDLLFLEDMSDDTIPEESSRLLSNADSSQSDVDLISLQESLRAEYDDKFPEVFLHRAVLVETDPLQPRIRTSGSFLDWLGLGSMPSKIWLRQLAQKQM</sequence>
<dbReference type="InterPro" id="IPR016135">
    <property type="entry name" value="UBQ-conjugating_enzyme/RWD"/>
</dbReference>
<dbReference type="InterPro" id="IPR000608">
    <property type="entry name" value="UBC"/>
</dbReference>
<feature type="domain" description="UBC core" evidence="6">
    <location>
        <begin position="434"/>
        <end position="602"/>
    </location>
</feature>
<comment type="caution">
    <text evidence="7">The sequence shown here is derived from an EMBL/GenBank/DDBJ whole genome shotgun (WGS) entry which is preliminary data.</text>
</comment>
<dbReference type="STRING" id="1182543.W9WP65"/>
<dbReference type="AlphaFoldDB" id="W9WP65"/>
<dbReference type="InterPro" id="IPR038305">
    <property type="entry name" value="HeLo_sf"/>
</dbReference>
<protein>
    <recommendedName>
        <fullName evidence="6">UBC core domain-containing protein</fullName>
    </recommendedName>
</protein>
<organism evidence="7 8">
    <name type="scientific">Cladophialophora psammophila CBS 110553</name>
    <dbReference type="NCBI Taxonomy" id="1182543"/>
    <lineage>
        <taxon>Eukaryota</taxon>
        <taxon>Fungi</taxon>
        <taxon>Dikarya</taxon>
        <taxon>Ascomycota</taxon>
        <taxon>Pezizomycotina</taxon>
        <taxon>Eurotiomycetes</taxon>
        <taxon>Chaetothyriomycetidae</taxon>
        <taxon>Chaetothyriales</taxon>
        <taxon>Herpotrichiellaceae</taxon>
        <taxon>Cladophialophora</taxon>
    </lineage>
</organism>
<dbReference type="GO" id="GO:0003677">
    <property type="term" value="F:DNA binding"/>
    <property type="evidence" value="ECO:0007669"/>
    <property type="project" value="UniProtKB-KW"/>
</dbReference>
<dbReference type="Pfam" id="PF14479">
    <property type="entry name" value="HeLo"/>
    <property type="match status" value="1"/>
</dbReference>
<keyword evidence="8" id="KW-1185">Reference proteome</keyword>
<dbReference type="Gene3D" id="1.20.120.1020">
    <property type="entry name" value="Prion-inhibition and propagation, HeLo domain"/>
    <property type="match status" value="1"/>
</dbReference>
<dbReference type="GO" id="GO:0008270">
    <property type="term" value="F:zinc ion binding"/>
    <property type="evidence" value="ECO:0007669"/>
    <property type="project" value="InterPro"/>
</dbReference>
<keyword evidence="1" id="KW-0805">Transcription regulation</keyword>
<dbReference type="GO" id="GO:0000981">
    <property type="term" value="F:DNA-binding transcription factor activity, RNA polymerase II-specific"/>
    <property type="evidence" value="ECO:0007669"/>
    <property type="project" value="InterPro"/>
</dbReference>
<dbReference type="Proteomes" id="UP000019471">
    <property type="component" value="Unassembled WGS sequence"/>
</dbReference>
<evidence type="ECO:0000313" key="7">
    <source>
        <dbReference type="EMBL" id="EXJ66436.1"/>
    </source>
</evidence>
<evidence type="ECO:0000259" key="6">
    <source>
        <dbReference type="PROSITE" id="PS50127"/>
    </source>
</evidence>
<evidence type="ECO:0000256" key="1">
    <source>
        <dbReference type="ARBA" id="ARBA00023015"/>
    </source>
</evidence>
<dbReference type="Gene3D" id="3.10.110.10">
    <property type="entry name" value="Ubiquitin Conjugating Enzyme"/>
    <property type="match status" value="1"/>
</dbReference>
<dbReference type="SUPFAM" id="SSF57701">
    <property type="entry name" value="Zn2/Cys6 DNA-binding domain"/>
    <property type="match status" value="1"/>
</dbReference>
<dbReference type="PROSITE" id="PS50127">
    <property type="entry name" value="UBC_2"/>
    <property type="match status" value="1"/>
</dbReference>
<dbReference type="InterPro" id="IPR036864">
    <property type="entry name" value="Zn2-C6_fun-type_DNA-bd_sf"/>
</dbReference>
<dbReference type="SUPFAM" id="SSF54495">
    <property type="entry name" value="UBC-like"/>
    <property type="match status" value="1"/>
</dbReference>
<dbReference type="InterPro" id="IPR029498">
    <property type="entry name" value="HeLo_dom"/>
</dbReference>
<dbReference type="PROSITE" id="PS00463">
    <property type="entry name" value="ZN2_CY6_FUNGAL_1"/>
    <property type="match status" value="1"/>
</dbReference>
<proteinExistence type="predicted"/>
<dbReference type="HOGENOM" id="CLU_016234_0_0_1"/>
<keyword evidence="4" id="KW-0539">Nucleus</keyword>
<dbReference type="Pfam" id="PF00179">
    <property type="entry name" value="UQ_con"/>
    <property type="match status" value="1"/>
</dbReference>